<dbReference type="Pfam" id="PF01638">
    <property type="entry name" value="HxlR"/>
    <property type="match status" value="1"/>
</dbReference>
<evidence type="ECO:0000259" key="4">
    <source>
        <dbReference type="PROSITE" id="PS51118"/>
    </source>
</evidence>
<evidence type="ECO:0000256" key="3">
    <source>
        <dbReference type="ARBA" id="ARBA00023163"/>
    </source>
</evidence>
<evidence type="ECO:0000313" key="6">
    <source>
        <dbReference type="EMBL" id="RHE90907.1"/>
    </source>
</evidence>
<dbReference type="PROSITE" id="PS51118">
    <property type="entry name" value="HTH_HXLR"/>
    <property type="match status" value="1"/>
</dbReference>
<feature type="domain" description="HTH hxlR-type" evidence="4">
    <location>
        <begin position="10"/>
        <end position="109"/>
    </location>
</feature>
<reference evidence="5" key="1">
    <citation type="submission" date="2015-05" db="EMBL/GenBank/DDBJ databases">
        <authorList>
            <person name="Wang D.B."/>
            <person name="Wang M."/>
        </authorList>
    </citation>
    <scope>NUCLEOTIDE SEQUENCE [LARGE SCALE GENOMIC DNA]</scope>
    <source>
        <strain evidence="5">L1-83</strain>
    </source>
</reference>
<protein>
    <submittedName>
        <fullName evidence="6">Transcriptional regulator</fullName>
    </submittedName>
</protein>
<name>A0A0M6WJP6_9FIRM</name>
<dbReference type="InterPro" id="IPR036390">
    <property type="entry name" value="WH_DNA-bd_sf"/>
</dbReference>
<dbReference type="EMBL" id="CVRS01000067">
    <property type="protein sequence ID" value="CRL37066.1"/>
    <property type="molecule type" value="Genomic_DNA"/>
</dbReference>
<reference evidence="7" key="2">
    <citation type="submission" date="2015-05" db="EMBL/GenBank/DDBJ databases">
        <authorList>
            <consortium name="Pathogen Informatics"/>
        </authorList>
    </citation>
    <scope>NUCLEOTIDE SEQUENCE [LARGE SCALE GENOMIC DNA]</scope>
    <source>
        <strain evidence="7">L1-83</strain>
    </source>
</reference>
<dbReference type="EMBL" id="QSKW01000045">
    <property type="protein sequence ID" value="RHE90907.1"/>
    <property type="molecule type" value="Genomic_DNA"/>
</dbReference>
<dbReference type="Proteomes" id="UP000286271">
    <property type="component" value="Unassembled WGS sequence"/>
</dbReference>
<gene>
    <name evidence="6" type="ORF">DW707_17025</name>
    <name evidence="5" type="ORF">RIL183_02891</name>
</gene>
<evidence type="ECO:0000313" key="5">
    <source>
        <dbReference type="EMBL" id="CRL37066.1"/>
    </source>
</evidence>
<keyword evidence="1" id="KW-0805">Transcription regulation</keyword>
<evidence type="ECO:0000313" key="7">
    <source>
        <dbReference type="Proteomes" id="UP000049828"/>
    </source>
</evidence>
<evidence type="ECO:0000313" key="8">
    <source>
        <dbReference type="Proteomes" id="UP000286271"/>
    </source>
</evidence>
<keyword evidence="3" id="KW-0804">Transcription</keyword>
<dbReference type="Gene3D" id="1.10.10.10">
    <property type="entry name" value="Winged helix-like DNA-binding domain superfamily/Winged helix DNA-binding domain"/>
    <property type="match status" value="1"/>
</dbReference>
<dbReference type="OrthoDB" id="9791143at2"/>
<evidence type="ECO:0000256" key="2">
    <source>
        <dbReference type="ARBA" id="ARBA00023125"/>
    </source>
</evidence>
<dbReference type="Proteomes" id="UP000049828">
    <property type="component" value="Unassembled WGS sequence"/>
</dbReference>
<dbReference type="GO" id="GO:0003677">
    <property type="term" value="F:DNA binding"/>
    <property type="evidence" value="ECO:0007669"/>
    <property type="project" value="UniProtKB-KW"/>
</dbReference>
<accession>A0A0M6WJP6</accession>
<reference evidence="6 8" key="3">
    <citation type="submission" date="2018-08" db="EMBL/GenBank/DDBJ databases">
        <title>A genome reference for cultivated species of the human gut microbiota.</title>
        <authorList>
            <person name="Zou Y."/>
            <person name="Xue W."/>
            <person name="Luo G."/>
        </authorList>
    </citation>
    <scope>NUCLEOTIDE SEQUENCE [LARGE SCALE GENOMIC DNA]</scope>
    <source>
        <strain evidence="6 8">AM27-11</strain>
    </source>
</reference>
<dbReference type="InterPro" id="IPR002577">
    <property type="entry name" value="HTH_HxlR"/>
</dbReference>
<keyword evidence="7" id="KW-1185">Reference proteome</keyword>
<dbReference type="InterPro" id="IPR036388">
    <property type="entry name" value="WH-like_DNA-bd_sf"/>
</dbReference>
<organism evidence="5 7">
    <name type="scientific">Roseburia inulinivorans</name>
    <dbReference type="NCBI Taxonomy" id="360807"/>
    <lineage>
        <taxon>Bacteria</taxon>
        <taxon>Bacillati</taxon>
        <taxon>Bacillota</taxon>
        <taxon>Clostridia</taxon>
        <taxon>Lachnospirales</taxon>
        <taxon>Lachnospiraceae</taxon>
        <taxon>Roseburia</taxon>
    </lineage>
</organism>
<dbReference type="SUPFAM" id="SSF46785">
    <property type="entry name" value="Winged helix' DNA-binding domain"/>
    <property type="match status" value="1"/>
</dbReference>
<sequence>MSKIKKEYSCALLLANDLIGGKWKLRILWHISHGDNRFSLLTKAIPDISQKVLTTQLKELEQDGIIERTIINDNPPKTIIYDIAEEQSDLIEIVEKLCDYTKEYAKKKSIEVAD</sequence>
<evidence type="ECO:0000256" key="1">
    <source>
        <dbReference type="ARBA" id="ARBA00023015"/>
    </source>
</evidence>
<proteinExistence type="predicted"/>
<dbReference type="PANTHER" id="PTHR33204">
    <property type="entry name" value="TRANSCRIPTIONAL REGULATOR, MARR FAMILY"/>
    <property type="match status" value="1"/>
</dbReference>
<keyword evidence="2" id="KW-0238">DNA-binding</keyword>
<dbReference type="PANTHER" id="PTHR33204:SF29">
    <property type="entry name" value="TRANSCRIPTIONAL REGULATOR"/>
    <property type="match status" value="1"/>
</dbReference>
<dbReference type="RefSeq" id="WP_055039510.1">
    <property type="nucleotide sequence ID" value="NZ_CAKZTK010000031.1"/>
</dbReference>
<dbReference type="AlphaFoldDB" id="A0A0M6WJP6"/>